<dbReference type="GO" id="GO:0051539">
    <property type="term" value="F:4 iron, 4 sulfur cluster binding"/>
    <property type="evidence" value="ECO:0007669"/>
    <property type="project" value="UniProtKB-KW"/>
</dbReference>
<dbReference type="OrthoDB" id="23833at2157"/>
<dbReference type="GO" id="GO:0006089">
    <property type="term" value="P:lactate metabolic process"/>
    <property type="evidence" value="ECO:0007669"/>
    <property type="project" value="InterPro"/>
</dbReference>
<keyword evidence="1" id="KW-0813">Transport</keyword>
<keyword evidence="2" id="KW-0004">4Fe-4S</keyword>
<evidence type="ECO:0000313" key="6">
    <source>
        <dbReference type="EMBL" id="EKF86479.1"/>
    </source>
</evidence>
<evidence type="ECO:0000256" key="1">
    <source>
        <dbReference type="ARBA" id="ARBA00022448"/>
    </source>
</evidence>
<keyword evidence="7" id="KW-1185">Reference proteome</keyword>
<dbReference type="InterPro" id="IPR024185">
    <property type="entry name" value="FTHF_cligase-like_sf"/>
</dbReference>
<accession>K2RDR1</accession>
<dbReference type="RefSeq" id="WP_004029865.1">
    <property type="nucleotide sequence ID" value="NZ_AMPO01000002.1"/>
</dbReference>
<dbReference type="Pfam" id="PF13183">
    <property type="entry name" value="Fer4_8"/>
    <property type="match status" value="1"/>
</dbReference>
<dbReference type="InterPro" id="IPR037171">
    <property type="entry name" value="NagB/RpiA_transferase-like"/>
</dbReference>
<dbReference type="PANTHER" id="PTHR47153">
    <property type="entry name" value="LACTATE UTILIZATION PROTEIN B"/>
    <property type="match status" value="1"/>
</dbReference>
<dbReference type="PROSITE" id="PS00198">
    <property type="entry name" value="4FE4S_FER_1"/>
    <property type="match status" value="1"/>
</dbReference>
<dbReference type="InterPro" id="IPR017896">
    <property type="entry name" value="4Fe4S_Fe-S-bd"/>
</dbReference>
<dbReference type="EMBL" id="AMPO01000002">
    <property type="protein sequence ID" value="EKF86479.1"/>
    <property type="molecule type" value="Genomic_DNA"/>
</dbReference>
<proteinExistence type="predicted"/>
<evidence type="ECO:0000256" key="2">
    <source>
        <dbReference type="ARBA" id="ARBA00022485"/>
    </source>
</evidence>
<dbReference type="InterPro" id="IPR003741">
    <property type="entry name" value="LUD_dom"/>
</dbReference>
<reference evidence="6 7" key="1">
    <citation type="journal article" date="2012" name="J. Bacteriol.">
        <title>Draft genome sequence of Methanobacterium formicicum DSM 3637, an archaebacterium isolated from the methane producer amoeba Pelomyxa palustris.</title>
        <authorList>
            <person name="Gutierrez G."/>
        </authorList>
    </citation>
    <scope>NUCLEOTIDE SEQUENCE [LARGE SCALE GENOMIC DNA]</scope>
    <source>
        <strain evidence="7">DSM 3637 / PP1</strain>
    </source>
</reference>
<protein>
    <submittedName>
        <fullName evidence="6">Lactate utilization protein B/C</fullName>
    </submittedName>
</protein>
<dbReference type="AlphaFoldDB" id="K2RDR1"/>
<evidence type="ECO:0000313" key="7">
    <source>
        <dbReference type="Proteomes" id="UP000007360"/>
    </source>
</evidence>
<dbReference type="SUPFAM" id="SSF100950">
    <property type="entry name" value="NagB/RpiA/CoA transferase-like"/>
    <property type="match status" value="1"/>
</dbReference>
<evidence type="ECO:0000256" key="4">
    <source>
        <dbReference type="ARBA" id="ARBA00022982"/>
    </source>
</evidence>
<feature type="domain" description="4Fe-4S ferredoxin-type" evidence="5">
    <location>
        <begin position="336"/>
        <end position="369"/>
    </location>
</feature>
<dbReference type="InterPro" id="IPR009051">
    <property type="entry name" value="Helical_ferredxn"/>
</dbReference>
<keyword evidence="3" id="KW-0677">Repeat</keyword>
<feature type="domain" description="4Fe-4S ferredoxin-type" evidence="5">
    <location>
        <begin position="285"/>
        <end position="318"/>
    </location>
</feature>
<sequence>MDKSQLTIMNRSFTKLNQRREVLLQDETTINLKERVKKIRTNSIKQLSLLLEKAEKNLIDNGIEVIIAKNGDEAREAIHQLVKTEDLIAKSKSNTAGEIKLTEYLEENGIEVLETDLGDRIVQFDKSRPTHPIGPACHLDMKNISKIISCEFGREIEAEPTAILDAVKTDILEKIPHCSVGITGANSVAAEDGSLVMVHNEGNISLLTMMDLHIILVGIDKLVPTVEDAISVVKLETIYATGKKVPAYMNVISSPSKTADIEQIILKDMYGAKRVVVVFLDNGRTQALEEKEKCLWCIGCGACIVNCPVYTTLGPEFGYLRHLGGKGIVLSHFIDGEVSYDSGLYKCTLCGQCTMECPVEIPINDMLEDLRKESVKEGKYPEEHGNIRNNIKKSGTPFK</sequence>
<evidence type="ECO:0000256" key="3">
    <source>
        <dbReference type="ARBA" id="ARBA00022737"/>
    </source>
</evidence>
<dbReference type="PATRIC" id="fig|1204725.3.peg.666"/>
<keyword evidence="2" id="KW-0479">Metal-binding</keyword>
<name>K2RDR1_METFP</name>
<dbReference type="Pfam" id="PF02589">
    <property type="entry name" value="LUD_dom"/>
    <property type="match status" value="1"/>
</dbReference>
<dbReference type="PROSITE" id="PS51379">
    <property type="entry name" value="4FE4S_FER_2"/>
    <property type="match status" value="2"/>
</dbReference>
<dbReference type="SUPFAM" id="SSF46548">
    <property type="entry name" value="alpha-helical ferredoxin"/>
    <property type="match status" value="1"/>
</dbReference>
<comment type="caution">
    <text evidence="6">The sequence shown here is derived from an EMBL/GenBank/DDBJ whole genome shotgun (WGS) entry which is preliminary data.</text>
</comment>
<keyword evidence="4" id="KW-0249">Electron transport</keyword>
<evidence type="ECO:0000259" key="5">
    <source>
        <dbReference type="PROSITE" id="PS51379"/>
    </source>
</evidence>
<organism evidence="6 7">
    <name type="scientific">Methanobacterium formicicum (strain DSM 3637 / PP1)</name>
    <dbReference type="NCBI Taxonomy" id="1204725"/>
    <lineage>
        <taxon>Archaea</taxon>
        <taxon>Methanobacteriati</taxon>
        <taxon>Methanobacteriota</taxon>
        <taxon>Methanomada group</taxon>
        <taxon>Methanobacteria</taxon>
        <taxon>Methanobacteriales</taxon>
        <taxon>Methanobacteriaceae</taxon>
        <taxon>Methanobacterium</taxon>
    </lineage>
</organism>
<dbReference type="InterPro" id="IPR017900">
    <property type="entry name" value="4Fe4S_Fe_S_CS"/>
</dbReference>
<dbReference type="Gene3D" id="1.10.1060.10">
    <property type="entry name" value="Alpha-helical ferredoxin"/>
    <property type="match status" value="1"/>
</dbReference>
<keyword evidence="2" id="KW-0411">Iron-sulfur</keyword>
<dbReference type="Proteomes" id="UP000007360">
    <property type="component" value="Unassembled WGS sequence"/>
</dbReference>
<keyword evidence="2" id="KW-0408">Iron</keyword>
<dbReference type="Gene3D" id="3.40.50.10420">
    <property type="entry name" value="NagB/RpiA/CoA transferase-like"/>
    <property type="match status" value="1"/>
</dbReference>
<dbReference type="GO" id="GO:0016491">
    <property type="term" value="F:oxidoreductase activity"/>
    <property type="evidence" value="ECO:0007669"/>
    <property type="project" value="UniProtKB-ARBA"/>
</dbReference>
<gene>
    <name evidence="6" type="ORF">A994_03313</name>
</gene>
<dbReference type="InterPro" id="IPR004452">
    <property type="entry name" value="LutB/LldF"/>
</dbReference>
<dbReference type="PANTHER" id="PTHR47153:SF2">
    <property type="entry name" value="LACTATE UTILIZATION PROTEIN B"/>
    <property type="match status" value="1"/>
</dbReference>